<feature type="region of interest" description="Disordered" evidence="1">
    <location>
        <begin position="83"/>
        <end position="121"/>
    </location>
</feature>
<evidence type="ECO:0000313" key="3">
    <source>
        <dbReference type="EMBL" id="ROO85947.1"/>
    </source>
</evidence>
<proteinExistence type="predicted"/>
<organism evidence="3 4">
    <name type="scientific">Actinocorallia herbida</name>
    <dbReference type="NCBI Taxonomy" id="58109"/>
    <lineage>
        <taxon>Bacteria</taxon>
        <taxon>Bacillati</taxon>
        <taxon>Actinomycetota</taxon>
        <taxon>Actinomycetes</taxon>
        <taxon>Streptosporangiales</taxon>
        <taxon>Thermomonosporaceae</taxon>
        <taxon>Actinocorallia</taxon>
    </lineage>
</organism>
<keyword evidence="2" id="KW-0812">Transmembrane</keyword>
<dbReference type="EMBL" id="RJKE01000001">
    <property type="protein sequence ID" value="ROO85947.1"/>
    <property type="molecule type" value="Genomic_DNA"/>
</dbReference>
<evidence type="ECO:0000256" key="1">
    <source>
        <dbReference type="SAM" id="MobiDB-lite"/>
    </source>
</evidence>
<reference evidence="3 4" key="1">
    <citation type="submission" date="2018-11" db="EMBL/GenBank/DDBJ databases">
        <title>Sequencing the genomes of 1000 actinobacteria strains.</title>
        <authorList>
            <person name="Klenk H.-P."/>
        </authorList>
    </citation>
    <scope>NUCLEOTIDE SEQUENCE [LARGE SCALE GENOMIC DNA]</scope>
    <source>
        <strain evidence="3 4">DSM 44254</strain>
    </source>
</reference>
<sequence>MQRAKVIFWCGAAIASTAAGALAVYLASVGWDEADKIAGVISLFVALIGLALAVWGAVASGSGGDLRVGGSLTDVGRTKGDVVIRRRDRGRRGPPGTGPAVAGDHDRVRRTKGSVRIEDQP</sequence>
<feature type="transmembrane region" description="Helical" evidence="2">
    <location>
        <begin position="7"/>
        <end position="31"/>
    </location>
</feature>
<dbReference type="RefSeq" id="WP_123665395.1">
    <property type="nucleotide sequence ID" value="NZ_RJKE01000001.1"/>
</dbReference>
<keyword evidence="4" id="KW-1185">Reference proteome</keyword>
<accession>A0A3N1CXD1</accession>
<name>A0A3N1CXD1_9ACTN</name>
<evidence type="ECO:0000313" key="4">
    <source>
        <dbReference type="Proteomes" id="UP000272400"/>
    </source>
</evidence>
<keyword evidence="2" id="KW-1133">Transmembrane helix</keyword>
<protein>
    <submittedName>
        <fullName evidence="3">Uncharacterized protein</fullName>
    </submittedName>
</protein>
<feature type="transmembrane region" description="Helical" evidence="2">
    <location>
        <begin position="37"/>
        <end position="58"/>
    </location>
</feature>
<comment type="caution">
    <text evidence="3">The sequence shown here is derived from an EMBL/GenBank/DDBJ whole genome shotgun (WGS) entry which is preliminary data.</text>
</comment>
<dbReference type="AlphaFoldDB" id="A0A3N1CXD1"/>
<keyword evidence="2" id="KW-0472">Membrane</keyword>
<gene>
    <name evidence="3" type="ORF">EDD29_3501</name>
</gene>
<evidence type="ECO:0000256" key="2">
    <source>
        <dbReference type="SAM" id="Phobius"/>
    </source>
</evidence>
<dbReference type="Proteomes" id="UP000272400">
    <property type="component" value="Unassembled WGS sequence"/>
</dbReference>